<reference evidence="2" key="1">
    <citation type="journal article" date="2006" name="J. Bacteriol.">
        <title>The genome of the obligately intracellular bacterium Ehrlichia canis reveals themes of complex membrane structure and immune evasion strategies.</title>
        <authorList>
            <person name="Mavromatis K."/>
            <person name="Doyle C.K."/>
            <person name="Lykidis A."/>
            <person name="Ivanova N."/>
            <person name="Francino M.P."/>
            <person name="Chain P."/>
            <person name="Shin M."/>
            <person name="Malfatti S."/>
            <person name="Larimer F."/>
            <person name="Copeland A."/>
            <person name="Detter J.C."/>
            <person name="Land M."/>
            <person name="Richardson P.M."/>
            <person name="Yu X.J."/>
            <person name="Walker D.H."/>
            <person name="McBride J.W."/>
            <person name="Kyrpides N.C."/>
        </authorList>
    </citation>
    <scope>NUCLEOTIDE SEQUENCE [LARGE SCALE GENOMIC DNA]</scope>
    <source>
        <strain evidence="2">Jake</strain>
    </source>
</reference>
<dbReference type="EMBL" id="CP000107">
    <property type="protein sequence ID" value="AAZ68830.1"/>
    <property type="molecule type" value="Genomic_DNA"/>
</dbReference>
<evidence type="ECO:0000313" key="1">
    <source>
        <dbReference type="EMBL" id="AAZ68830.1"/>
    </source>
</evidence>
<protein>
    <submittedName>
        <fullName evidence="1">Uncharacterized protein</fullName>
    </submittedName>
</protein>
<gene>
    <name evidence="1" type="ordered locus">Ecaj_0799</name>
</gene>
<organism evidence="1 2">
    <name type="scientific">Ehrlichia canis (strain Jake)</name>
    <dbReference type="NCBI Taxonomy" id="269484"/>
    <lineage>
        <taxon>Bacteria</taxon>
        <taxon>Pseudomonadati</taxon>
        <taxon>Pseudomonadota</taxon>
        <taxon>Alphaproteobacteria</taxon>
        <taxon>Rickettsiales</taxon>
        <taxon>Anaplasmataceae</taxon>
        <taxon>Ehrlichia</taxon>
    </lineage>
</organism>
<accession>A0ACA6AWU5</accession>
<proteinExistence type="predicted"/>
<sequence>MYQRKYSQTINEILEIISSNSLHSTDSLNLLLVIVPQIYNVPSTDNENYRYYHIIQHYTNEAYNNIQNKEQAKLLLKLWFKALIHKVSYGITIFPEDQKIIDKTLDKLFNKFRKINQYPTQQIKDKLYNKFRRIISKSNINPELKEFFQSYATDTSNLTKHKMEVINEIIASVNTQDVTLLGTCHGITKGYSKNYLNIPISQKIKYLYQDIMKTEPIDLKHALKLFPKKHPVFSIQYQLTKLHVTLKDYQNRKEKFSTAKYPWYSIINNIKKVIYTHIIQPKLTKKAHILTQITSAFKESIAYGDTVFFFKQLKAIHKNSNISWNPFYKDINTLIKSLNNMEPPVQNIMTSKEFITNIKFYPKHEHTTHIVRNTKKQHFLNNLHTGSTHTKTEHNKFHKRNIIRKAKKAISYTNKIAQENIKSIKNRITKTIHKKRKKTHKIHTTPTTSFAFIDLISSDELTNTNTNILSTIKR</sequence>
<evidence type="ECO:0000313" key="2">
    <source>
        <dbReference type="Proteomes" id="UP000000435"/>
    </source>
</evidence>
<keyword evidence="2" id="KW-1185">Reference proteome</keyword>
<name>A0ACA6AWU5_EHRCJ</name>
<dbReference type="Proteomes" id="UP000000435">
    <property type="component" value="Chromosome"/>
</dbReference>